<sequence>MKKEDGMELTFLGGSDGRQVVPWRKVLVRLSAIFDDEERELVIGDEDECVLLLFRDMEDEYGDYEDLPTLCFICGILGHSERFCDRLIDIPMHLIEKPYNLELKAPPRRRHHNIGAQWLRTGPVANPGSSTSQANHQRSDNGGRQSAPVHAQNQGSGIHIPAFRGFSAGVLGSHNVHEISGGNSRDLERLKGAINVPAIYSDPFQLADSKKRKTALLEGPLGPIGSTSKEPVSIGPNEMEFTDGVNIENNSSTVIDTDTGKVFWDRGMR</sequence>
<protein>
    <recommendedName>
        <fullName evidence="2">Zinc knuckle CX2CX4HX4C domain-containing protein</fullName>
    </recommendedName>
</protein>
<name>A0A7J6GAQ9_CANSA</name>
<comment type="caution">
    <text evidence="3">The sequence shown here is derived from an EMBL/GenBank/DDBJ whole genome shotgun (WGS) entry which is preliminary data.</text>
</comment>
<organism evidence="3 4">
    <name type="scientific">Cannabis sativa</name>
    <name type="common">Hemp</name>
    <name type="synonym">Marijuana</name>
    <dbReference type="NCBI Taxonomy" id="3483"/>
    <lineage>
        <taxon>Eukaryota</taxon>
        <taxon>Viridiplantae</taxon>
        <taxon>Streptophyta</taxon>
        <taxon>Embryophyta</taxon>
        <taxon>Tracheophyta</taxon>
        <taxon>Spermatophyta</taxon>
        <taxon>Magnoliopsida</taxon>
        <taxon>eudicotyledons</taxon>
        <taxon>Gunneridae</taxon>
        <taxon>Pentapetalae</taxon>
        <taxon>rosids</taxon>
        <taxon>fabids</taxon>
        <taxon>Rosales</taxon>
        <taxon>Cannabaceae</taxon>
        <taxon>Cannabis</taxon>
    </lineage>
</organism>
<dbReference type="Proteomes" id="UP000525078">
    <property type="component" value="Unassembled WGS sequence"/>
</dbReference>
<feature type="region of interest" description="Disordered" evidence="1">
    <location>
        <begin position="119"/>
        <end position="152"/>
    </location>
</feature>
<evidence type="ECO:0000313" key="4">
    <source>
        <dbReference type="Proteomes" id="UP000525078"/>
    </source>
</evidence>
<evidence type="ECO:0000313" key="3">
    <source>
        <dbReference type="EMBL" id="KAF4380031.1"/>
    </source>
</evidence>
<evidence type="ECO:0000259" key="2">
    <source>
        <dbReference type="Pfam" id="PF14392"/>
    </source>
</evidence>
<feature type="compositionally biased region" description="Polar residues" evidence="1">
    <location>
        <begin position="127"/>
        <end position="144"/>
    </location>
</feature>
<dbReference type="EMBL" id="JAATIP010000066">
    <property type="protein sequence ID" value="KAF4380031.1"/>
    <property type="molecule type" value="Genomic_DNA"/>
</dbReference>
<feature type="domain" description="Zinc knuckle CX2CX4HX4C" evidence="2">
    <location>
        <begin position="64"/>
        <end position="85"/>
    </location>
</feature>
<proteinExistence type="predicted"/>
<accession>A0A7J6GAQ9</accession>
<dbReference type="InterPro" id="IPR025836">
    <property type="entry name" value="Zn_knuckle_CX2CX4HX4C"/>
</dbReference>
<evidence type="ECO:0000256" key="1">
    <source>
        <dbReference type="SAM" id="MobiDB-lite"/>
    </source>
</evidence>
<reference evidence="3 4" key="1">
    <citation type="journal article" date="2020" name="bioRxiv">
        <title>Sequence and annotation of 42 cannabis genomes reveals extensive copy number variation in cannabinoid synthesis and pathogen resistance genes.</title>
        <authorList>
            <person name="Mckernan K.J."/>
            <person name="Helbert Y."/>
            <person name="Kane L.T."/>
            <person name="Ebling H."/>
            <person name="Zhang L."/>
            <person name="Liu B."/>
            <person name="Eaton Z."/>
            <person name="Mclaughlin S."/>
            <person name="Kingan S."/>
            <person name="Baybayan P."/>
            <person name="Concepcion G."/>
            <person name="Jordan M."/>
            <person name="Riva A."/>
            <person name="Barbazuk W."/>
            <person name="Harkins T."/>
        </authorList>
    </citation>
    <scope>NUCLEOTIDE SEQUENCE [LARGE SCALE GENOMIC DNA]</scope>
    <source>
        <strain evidence="4">cv. Jamaican Lion 4</strain>
        <tissue evidence="3">Leaf</tissue>
    </source>
</reference>
<dbReference type="Pfam" id="PF14392">
    <property type="entry name" value="zf-CCHC_4"/>
    <property type="match status" value="1"/>
</dbReference>
<dbReference type="AlphaFoldDB" id="A0A7J6GAQ9"/>
<gene>
    <name evidence="3" type="ORF">F8388_018155</name>
</gene>